<feature type="domain" description="Major facilitator superfamily (MFS) profile" evidence="5">
    <location>
        <begin position="18"/>
        <end position="402"/>
    </location>
</feature>
<keyword evidence="1 4" id="KW-0812">Transmembrane</keyword>
<organism evidence="6 7">
    <name type="scientific">Phytopseudomonas flavescens</name>
    <dbReference type="NCBI Taxonomy" id="29435"/>
    <lineage>
        <taxon>Bacteria</taxon>
        <taxon>Pseudomonadati</taxon>
        <taxon>Pseudomonadota</taxon>
        <taxon>Gammaproteobacteria</taxon>
        <taxon>Pseudomonadales</taxon>
        <taxon>Pseudomonadaceae</taxon>
        <taxon>Phytopseudomonas</taxon>
    </lineage>
</organism>
<feature type="transmembrane region" description="Helical" evidence="4">
    <location>
        <begin position="84"/>
        <end position="107"/>
    </location>
</feature>
<name>A0A1G8QK66_9GAMM</name>
<feature type="transmembrane region" description="Helical" evidence="4">
    <location>
        <begin position="155"/>
        <end position="177"/>
    </location>
</feature>
<dbReference type="EMBL" id="FNDG01000037">
    <property type="protein sequence ID" value="SDJ05199.1"/>
    <property type="molecule type" value="Genomic_DNA"/>
</dbReference>
<evidence type="ECO:0000256" key="3">
    <source>
        <dbReference type="ARBA" id="ARBA00023136"/>
    </source>
</evidence>
<evidence type="ECO:0000313" key="6">
    <source>
        <dbReference type="EMBL" id="SDJ05199.1"/>
    </source>
</evidence>
<dbReference type="PANTHER" id="PTHR23546">
    <property type="entry name" value="TRANSPORT PROTEIN"/>
    <property type="match status" value="1"/>
</dbReference>
<accession>A0A1G8QK66</accession>
<evidence type="ECO:0000259" key="5">
    <source>
        <dbReference type="PROSITE" id="PS50850"/>
    </source>
</evidence>
<feature type="transmembrane region" description="Helical" evidence="4">
    <location>
        <begin position="292"/>
        <end position="310"/>
    </location>
</feature>
<evidence type="ECO:0000256" key="4">
    <source>
        <dbReference type="SAM" id="Phobius"/>
    </source>
</evidence>
<feature type="transmembrane region" description="Helical" evidence="4">
    <location>
        <begin position="224"/>
        <end position="250"/>
    </location>
</feature>
<keyword evidence="3 4" id="KW-0472">Membrane</keyword>
<gene>
    <name evidence="6" type="ORF">SAMN05216588_1374</name>
</gene>
<dbReference type="SUPFAM" id="SSF103473">
    <property type="entry name" value="MFS general substrate transporter"/>
    <property type="match status" value="1"/>
</dbReference>
<feature type="transmembrane region" description="Helical" evidence="4">
    <location>
        <begin position="113"/>
        <end position="134"/>
    </location>
</feature>
<dbReference type="STRING" id="29435.SAMN05216588_1374"/>
<evidence type="ECO:0000256" key="2">
    <source>
        <dbReference type="ARBA" id="ARBA00022989"/>
    </source>
</evidence>
<dbReference type="RefSeq" id="WP_084308949.1">
    <property type="nucleotide sequence ID" value="NZ_FNDG01000037.1"/>
</dbReference>
<sequence>MTPTDVPRQAAESTRGFSLWPLMFETFACTVAVMSFVVLIGPLARVLGLAPWQAGATVAVVGITWALLARAWGAASDRLGRRRVLLGGLCGFVIAYTALALFVIVALDRLPPAWLAFAVIVVLRGLAGAFYAAIPATSAALVADHLAPENRTRAMASIGAATAVGMVAGPGLAGWLAVYDLRLPLYLTTLLPLLALLVMWRWLPRSEHHAPPGRAPLRIADARLRRALAVGFAAMFSVTAAQVTVGFFALDRLQLPSSEAARSAGIALTAVGVALILSQVLVRLLNWSPMRLIRVGGVVAAAGFGSVMLADSSVQLWAGFFVSAAGMGWVFPSVSALAVNAVEPHEKGAAAGTLGAAHGMGMISGPLLGTLVYEFDSGAPYALIAVLLLATVLWPHRQLAAP</sequence>
<reference evidence="6 7" key="1">
    <citation type="submission" date="2016-10" db="EMBL/GenBank/DDBJ databases">
        <authorList>
            <person name="de Groot N.N."/>
        </authorList>
    </citation>
    <scope>NUCLEOTIDE SEQUENCE [LARGE SCALE GENOMIC DNA]</scope>
    <source>
        <strain evidence="6 7">LMG 18387</strain>
    </source>
</reference>
<dbReference type="AlphaFoldDB" id="A0A1G8QK66"/>
<dbReference type="GO" id="GO:0022857">
    <property type="term" value="F:transmembrane transporter activity"/>
    <property type="evidence" value="ECO:0007669"/>
    <property type="project" value="InterPro"/>
</dbReference>
<feature type="transmembrane region" description="Helical" evidence="4">
    <location>
        <begin position="262"/>
        <end position="285"/>
    </location>
</feature>
<dbReference type="InterPro" id="IPR036259">
    <property type="entry name" value="MFS_trans_sf"/>
</dbReference>
<dbReference type="PANTHER" id="PTHR23546:SF1">
    <property type="entry name" value="MEMBRANE PROTEIN"/>
    <property type="match status" value="1"/>
</dbReference>
<feature type="transmembrane region" description="Helical" evidence="4">
    <location>
        <begin position="316"/>
        <end position="339"/>
    </location>
</feature>
<feature type="transmembrane region" description="Helical" evidence="4">
    <location>
        <begin position="22"/>
        <end position="44"/>
    </location>
</feature>
<dbReference type="InterPro" id="IPR020846">
    <property type="entry name" value="MFS_dom"/>
</dbReference>
<feature type="transmembrane region" description="Helical" evidence="4">
    <location>
        <begin position="351"/>
        <end position="373"/>
    </location>
</feature>
<evidence type="ECO:0000256" key="1">
    <source>
        <dbReference type="ARBA" id="ARBA00022692"/>
    </source>
</evidence>
<protein>
    <submittedName>
        <fullName evidence="6">Predicted arabinose efflux permease, MFS family</fullName>
    </submittedName>
</protein>
<dbReference type="PROSITE" id="PS50850">
    <property type="entry name" value="MFS"/>
    <property type="match status" value="1"/>
</dbReference>
<dbReference type="InterPro" id="IPR011701">
    <property type="entry name" value="MFS"/>
</dbReference>
<dbReference type="Proteomes" id="UP000198606">
    <property type="component" value="Unassembled WGS sequence"/>
</dbReference>
<feature type="transmembrane region" description="Helical" evidence="4">
    <location>
        <begin position="379"/>
        <end position="396"/>
    </location>
</feature>
<dbReference type="Gene3D" id="1.20.1250.20">
    <property type="entry name" value="MFS general substrate transporter like domains"/>
    <property type="match status" value="1"/>
</dbReference>
<keyword evidence="2 4" id="KW-1133">Transmembrane helix</keyword>
<evidence type="ECO:0000313" key="7">
    <source>
        <dbReference type="Proteomes" id="UP000198606"/>
    </source>
</evidence>
<dbReference type="Pfam" id="PF07690">
    <property type="entry name" value="MFS_1"/>
    <property type="match status" value="1"/>
</dbReference>
<feature type="transmembrane region" description="Helical" evidence="4">
    <location>
        <begin position="183"/>
        <end position="203"/>
    </location>
</feature>
<proteinExistence type="predicted"/>
<feature type="transmembrane region" description="Helical" evidence="4">
    <location>
        <begin position="50"/>
        <end position="72"/>
    </location>
</feature>